<keyword evidence="2" id="KW-1185">Reference proteome</keyword>
<organism evidence="1 2">
    <name type="scientific">Arctium lappa</name>
    <name type="common">Greater burdock</name>
    <name type="synonym">Lappa major</name>
    <dbReference type="NCBI Taxonomy" id="4217"/>
    <lineage>
        <taxon>Eukaryota</taxon>
        <taxon>Viridiplantae</taxon>
        <taxon>Streptophyta</taxon>
        <taxon>Embryophyta</taxon>
        <taxon>Tracheophyta</taxon>
        <taxon>Spermatophyta</taxon>
        <taxon>Magnoliopsida</taxon>
        <taxon>eudicotyledons</taxon>
        <taxon>Gunneridae</taxon>
        <taxon>Pentapetalae</taxon>
        <taxon>asterids</taxon>
        <taxon>campanulids</taxon>
        <taxon>Asterales</taxon>
        <taxon>Asteraceae</taxon>
        <taxon>Carduoideae</taxon>
        <taxon>Cardueae</taxon>
        <taxon>Arctiinae</taxon>
        <taxon>Arctium</taxon>
    </lineage>
</organism>
<evidence type="ECO:0000313" key="1">
    <source>
        <dbReference type="EMBL" id="KAI3716216.1"/>
    </source>
</evidence>
<comment type="caution">
    <text evidence="1">The sequence shown here is derived from an EMBL/GenBank/DDBJ whole genome shotgun (WGS) entry which is preliminary data.</text>
</comment>
<proteinExistence type="predicted"/>
<gene>
    <name evidence="1" type="ORF">L6452_23397</name>
</gene>
<sequence>MNKKKKSGVRSRSNDGGRSSDGGVDNGAFLNPQCCLCFHFTLSPFFFSPLFISLSYFSSIENLILLTNYCYIISSSADRIIVDIDFHLFEASFSQGSPLEEINLL</sequence>
<reference evidence="2" key="1">
    <citation type="journal article" date="2022" name="Mol. Ecol. Resour.">
        <title>The genomes of chicory, endive, great burdock and yacon provide insights into Asteraceae palaeo-polyploidization history and plant inulin production.</title>
        <authorList>
            <person name="Fan W."/>
            <person name="Wang S."/>
            <person name="Wang H."/>
            <person name="Wang A."/>
            <person name="Jiang F."/>
            <person name="Liu H."/>
            <person name="Zhao H."/>
            <person name="Xu D."/>
            <person name="Zhang Y."/>
        </authorList>
    </citation>
    <scope>NUCLEOTIDE SEQUENCE [LARGE SCALE GENOMIC DNA]</scope>
    <source>
        <strain evidence="2">cv. Niubang</strain>
    </source>
</reference>
<protein>
    <submittedName>
        <fullName evidence="1">Uncharacterized protein</fullName>
    </submittedName>
</protein>
<accession>A0ACB9B368</accession>
<evidence type="ECO:0000313" key="2">
    <source>
        <dbReference type="Proteomes" id="UP001055879"/>
    </source>
</evidence>
<dbReference type="EMBL" id="CM042053">
    <property type="protein sequence ID" value="KAI3716216.1"/>
    <property type="molecule type" value="Genomic_DNA"/>
</dbReference>
<dbReference type="Proteomes" id="UP001055879">
    <property type="component" value="Linkage Group LG07"/>
</dbReference>
<reference evidence="1 2" key="2">
    <citation type="journal article" date="2022" name="Mol. Ecol. Resour.">
        <title>The genomes of chicory, endive, great burdock and yacon provide insights into Asteraceae paleo-polyploidization history and plant inulin production.</title>
        <authorList>
            <person name="Fan W."/>
            <person name="Wang S."/>
            <person name="Wang H."/>
            <person name="Wang A."/>
            <person name="Jiang F."/>
            <person name="Liu H."/>
            <person name="Zhao H."/>
            <person name="Xu D."/>
            <person name="Zhang Y."/>
        </authorList>
    </citation>
    <scope>NUCLEOTIDE SEQUENCE [LARGE SCALE GENOMIC DNA]</scope>
    <source>
        <strain evidence="2">cv. Niubang</strain>
    </source>
</reference>
<name>A0ACB9B368_ARCLA</name>